<feature type="compositionally biased region" description="Low complexity" evidence="1">
    <location>
        <begin position="100"/>
        <end position="120"/>
    </location>
</feature>
<evidence type="ECO:0000313" key="3">
    <source>
        <dbReference type="Proteomes" id="UP000586093"/>
    </source>
</evidence>
<sequence>MRSLLRRRGLLLLAAAVILVHSLLLGGLAELLPARAGASIERMSADFVTALPLAAAPPPPPAAAPAPPPAADPLAAARPAEPPASAPPAEPPPVPPLPQLPASSPRAASSPAEPDLLAQGGPPPPEPSASRPPPAAASAPLLAASAPPPAASAAGLPVLASAASDEGELVGKELLIDGFAWPGSTEIRYRLGGDVRGEVHGTAAVRWLREGRRYQVHLDVTVGPGFAPLLQRHTTSAGRITRQGLMPEHYEERTRIAFAPERRARVDFAPGRVTLAQGRQVEVPPDVQDGASQFIQLAWRFARQAQALAVGDAVDITLALPRRVDGWIYDVLALEPVDTPEGPIPAWHLRPRRSGDPSTYAIEAWLAPSLRWMPVRMRVSDGRGNRLDLELSERLREVPVTSRPASPASQTLK</sequence>
<organism evidence="2 3">
    <name type="scientific">Aquariibacter albus</name>
    <dbReference type="NCBI Taxonomy" id="2759899"/>
    <lineage>
        <taxon>Bacteria</taxon>
        <taxon>Pseudomonadati</taxon>
        <taxon>Pseudomonadota</taxon>
        <taxon>Betaproteobacteria</taxon>
        <taxon>Burkholderiales</taxon>
        <taxon>Sphaerotilaceae</taxon>
        <taxon>Aquariibacter</taxon>
    </lineage>
</organism>
<dbReference type="AlphaFoldDB" id="A0A839HMC6"/>
<feature type="compositionally biased region" description="Pro residues" evidence="1">
    <location>
        <begin position="57"/>
        <end position="71"/>
    </location>
</feature>
<dbReference type="RefSeq" id="WP_182660331.1">
    <property type="nucleotide sequence ID" value="NZ_JACIVI010000001.1"/>
</dbReference>
<proteinExistence type="predicted"/>
<feature type="compositionally biased region" description="Pro residues" evidence="1">
    <location>
        <begin position="121"/>
        <end position="135"/>
    </location>
</feature>
<feature type="region of interest" description="Disordered" evidence="1">
    <location>
        <begin position="57"/>
        <end position="152"/>
    </location>
</feature>
<dbReference type="Proteomes" id="UP000586093">
    <property type="component" value="Unassembled WGS sequence"/>
</dbReference>
<dbReference type="InterPro" id="IPR021457">
    <property type="entry name" value="DUF3108"/>
</dbReference>
<keyword evidence="3" id="KW-1185">Reference proteome</keyword>
<reference evidence="2 3" key="1">
    <citation type="submission" date="2020-08" db="EMBL/GenBank/DDBJ databases">
        <title>Aquariorum lacteus gen. nov., sp. nov., a new member of the family Comamonadaceae, isolated from freshwater aquarium.</title>
        <authorList>
            <person name="Chun S.-J."/>
        </authorList>
    </citation>
    <scope>NUCLEOTIDE SEQUENCE [LARGE SCALE GENOMIC DNA]</scope>
    <source>
        <strain evidence="2 3">SJAQ100</strain>
    </source>
</reference>
<name>A0A839HMC6_9BURK</name>
<dbReference type="Pfam" id="PF11306">
    <property type="entry name" value="DUF3108"/>
    <property type="match status" value="1"/>
</dbReference>
<accession>A0A839HMC6</accession>
<comment type="caution">
    <text evidence="2">The sequence shown here is derived from an EMBL/GenBank/DDBJ whole genome shotgun (WGS) entry which is preliminary data.</text>
</comment>
<feature type="compositionally biased region" description="Low complexity" evidence="1">
    <location>
        <begin position="136"/>
        <end position="152"/>
    </location>
</feature>
<feature type="compositionally biased region" description="Pro residues" evidence="1">
    <location>
        <begin position="80"/>
        <end position="99"/>
    </location>
</feature>
<evidence type="ECO:0000313" key="2">
    <source>
        <dbReference type="EMBL" id="MBB1160399.1"/>
    </source>
</evidence>
<evidence type="ECO:0000256" key="1">
    <source>
        <dbReference type="SAM" id="MobiDB-lite"/>
    </source>
</evidence>
<gene>
    <name evidence="2" type="ORF">H4F90_00190</name>
</gene>
<dbReference type="EMBL" id="JACIVI010000001">
    <property type="protein sequence ID" value="MBB1160399.1"/>
    <property type="molecule type" value="Genomic_DNA"/>
</dbReference>
<protein>
    <submittedName>
        <fullName evidence="2">DUF3108 domain-containing protein</fullName>
    </submittedName>
</protein>